<evidence type="ECO:0000313" key="2">
    <source>
        <dbReference type="EMBL" id="NWZ69639.1"/>
    </source>
</evidence>
<dbReference type="EMBL" id="VZST01001775">
    <property type="protein sequence ID" value="NWZ69639.1"/>
    <property type="molecule type" value="Genomic_DNA"/>
</dbReference>
<dbReference type="AlphaFoldDB" id="A0A7K7PPS1"/>
<comment type="caution">
    <text evidence="2">The sequence shown here is derived from an EMBL/GenBank/DDBJ whole genome shotgun (WGS) entry which is preliminary data.</text>
</comment>
<feature type="non-terminal residue" evidence="2">
    <location>
        <position position="1"/>
    </location>
</feature>
<evidence type="ECO:0000313" key="3">
    <source>
        <dbReference type="Proteomes" id="UP000549775"/>
    </source>
</evidence>
<reference evidence="2 3" key="1">
    <citation type="submission" date="2019-09" db="EMBL/GenBank/DDBJ databases">
        <title>Bird 10,000 Genomes (B10K) Project - Family phase.</title>
        <authorList>
            <person name="Zhang G."/>
        </authorList>
    </citation>
    <scope>NUCLEOTIDE SEQUENCE [LARGE SCALE GENOMIC DNA]</scope>
    <source>
        <strain evidence="2">OUT-0054</strain>
        <tissue evidence="2">Blood</tissue>
    </source>
</reference>
<name>A0A7K7PPS1_ACRAR</name>
<dbReference type="CDD" id="cd20272">
    <property type="entry name" value="Complex1_LYR_MIEF1-MP"/>
    <property type="match status" value="1"/>
</dbReference>
<dbReference type="InterPro" id="IPR008011">
    <property type="entry name" value="Complex1_LYR_dom"/>
</dbReference>
<accession>A0A7K7PPS1</accession>
<sequence>AAHFFPMAAWSREAVLTLYRSLLRRGRGLRYTDQDFYLASIRREFRRNQGLQRGEDKERQLEKGHAFL</sequence>
<dbReference type="InterPro" id="IPR045300">
    <property type="entry name" value="Complex1_LYR_MIEF1-MP"/>
</dbReference>
<dbReference type="Proteomes" id="UP000549775">
    <property type="component" value="Unassembled WGS sequence"/>
</dbReference>
<dbReference type="OrthoDB" id="277888at2759"/>
<evidence type="ECO:0000259" key="1">
    <source>
        <dbReference type="Pfam" id="PF05347"/>
    </source>
</evidence>
<feature type="domain" description="Complex 1 LYR protein" evidence="1">
    <location>
        <begin position="14"/>
        <end position="65"/>
    </location>
</feature>
<protein>
    <submittedName>
        <fullName evidence="2">MIDUO protein</fullName>
    </submittedName>
</protein>
<gene>
    <name evidence="2" type="primary">Mief1_0</name>
    <name evidence="2" type="ORF">ACRARU_R03661</name>
</gene>
<keyword evidence="3" id="KW-1185">Reference proteome</keyword>
<dbReference type="Pfam" id="PF05347">
    <property type="entry name" value="Complex1_LYR"/>
    <property type="match status" value="1"/>
</dbReference>
<proteinExistence type="predicted"/>
<feature type="non-terminal residue" evidence="2">
    <location>
        <position position="68"/>
    </location>
</feature>
<organism evidence="2 3">
    <name type="scientific">Acrocephalus arundinaceus</name>
    <name type="common">Great reed-warbler</name>
    <dbReference type="NCBI Taxonomy" id="39621"/>
    <lineage>
        <taxon>Eukaryota</taxon>
        <taxon>Metazoa</taxon>
        <taxon>Chordata</taxon>
        <taxon>Craniata</taxon>
        <taxon>Vertebrata</taxon>
        <taxon>Euteleostomi</taxon>
        <taxon>Archelosauria</taxon>
        <taxon>Archosauria</taxon>
        <taxon>Dinosauria</taxon>
        <taxon>Saurischia</taxon>
        <taxon>Theropoda</taxon>
        <taxon>Coelurosauria</taxon>
        <taxon>Aves</taxon>
        <taxon>Neognathae</taxon>
        <taxon>Neoaves</taxon>
        <taxon>Telluraves</taxon>
        <taxon>Australaves</taxon>
        <taxon>Passeriformes</taxon>
        <taxon>Sylvioidea</taxon>
        <taxon>Sylviidae</taxon>
        <taxon>Acrocephalinae</taxon>
        <taxon>Acrocephalus</taxon>
    </lineage>
</organism>